<dbReference type="InterPro" id="IPR001247">
    <property type="entry name" value="ExoRNase_PH_dom1"/>
</dbReference>
<dbReference type="AlphaFoldDB" id="A0A511V250"/>
<name>A0A511V250_9BACL</name>
<dbReference type="CDD" id="cd11362">
    <property type="entry name" value="RNase_PH_bact"/>
    <property type="match status" value="1"/>
</dbReference>
<dbReference type="SUPFAM" id="SSF55666">
    <property type="entry name" value="Ribonuclease PH domain 2-like"/>
    <property type="match status" value="1"/>
</dbReference>
<organism evidence="11 12">
    <name type="scientific">Aneurinibacillus danicus</name>
    <dbReference type="NCBI Taxonomy" id="267746"/>
    <lineage>
        <taxon>Bacteria</taxon>
        <taxon>Bacillati</taxon>
        <taxon>Bacillota</taxon>
        <taxon>Bacilli</taxon>
        <taxon>Bacillales</taxon>
        <taxon>Paenibacillaceae</taxon>
        <taxon>Aneurinibacillus group</taxon>
        <taxon>Aneurinibacillus</taxon>
    </lineage>
</organism>
<dbReference type="PROSITE" id="PS01277">
    <property type="entry name" value="RIBONUCLEASE_PH"/>
    <property type="match status" value="1"/>
</dbReference>
<dbReference type="GO" id="GO:0000175">
    <property type="term" value="F:3'-5'-RNA exonuclease activity"/>
    <property type="evidence" value="ECO:0007669"/>
    <property type="project" value="UniProtKB-UniRule"/>
</dbReference>
<evidence type="ECO:0000259" key="10">
    <source>
        <dbReference type="Pfam" id="PF03725"/>
    </source>
</evidence>
<dbReference type="InterPro" id="IPR018336">
    <property type="entry name" value="RNase_PH_CS"/>
</dbReference>
<reference evidence="11 12" key="1">
    <citation type="submission" date="2019-07" db="EMBL/GenBank/DDBJ databases">
        <title>Whole genome shotgun sequence of Aneurinibacillus danicus NBRC 102444.</title>
        <authorList>
            <person name="Hosoyama A."/>
            <person name="Uohara A."/>
            <person name="Ohji S."/>
            <person name="Ichikawa N."/>
        </authorList>
    </citation>
    <scope>NUCLEOTIDE SEQUENCE [LARGE SCALE GENOMIC DNA]</scope>
    <source>
        <strain evidence="11 12">NBRC 102444</strain>
    </source>
</reference>
<evidence type="ECO:0000259" key="9">
    <source>
        <dbReference type="Pfam" id="PF01138"/>
    </source>
</evidence>
<evidence type="ECO:0000256" key="6">
    <source>
        <dbReference type="ARBA" id="ARBA00022695"/>
    </source>
</evidence>
<dbReference type="GO" id="GO:0016075">
    <property type="term" value="P:rRNA catabolic process"/>
    <property type="evidence" value="ECO:0007669"/>
    <property type="project" value="UniProtKB-UniRule"/>
</dbReference>
<dbReference type="NCBIfam" id="TIGR01966">
    <property type="entry name" value="RNasePH"/>
    <property type="match status" value="1"/>
</dbReference>
<dbReference type="InterPro" id="IPR015847">
    <property type="entry name" value="ExoRNase_PH_dom2"/>
</dbReference>
<feature type="domain" description="Exoribonuclease phosphorolytic" evidence="9">
    <location>
        <begin position="10"/>
        <end position="140"/>
    </location>
</feature>
<comment type="similarity">
    <text evidence="1 8">Belongs to the RNase PH family.</text>
</comment>
<dbReference type="InterPro" id="IPR002381">
    <property type="entry name" value="RNase_PH_bac-type"/>
</dbReference>
<evidence type="ECO:0000256" key="7">
    <source>
        <dbReference type="ARBA" id="ARBA00022884"/>
    </source>
</evidence>
<dbReference type="EC" id="2.7.7.56" evidence="8"/>
<protein>
    <recommendedName>
        <fullName evidence="8">Ribonuclease PH</fullName>
        <shortName evidence="8">RNase PH</shortName>
        <ecNumber evidence="8">2.7.7.56</ecNumber>
    </recommendedName>
    <alternativeName>
        <fullName evidence="8">tRNA nucleotidyltransferase</fullName>
    </alternativeName>
</protein>
<dbReference type="InterPro" id="IPR027408">
    <property type="entry name" value="PNPase/RNase_PH_dom_sf"/>
</dbReference>
<keyword evidence="3 8" id="KW-0820">tRNA-binding</keyword>
<gene>
    <name evidence="8 11" type="primary">rph</name>
    <name evidence="11" type="ORF">ADA01nite_04470</name>
</gene>
<proteinExistence type="inferred from homology"/>
<keyword evidence="2 8" id="KW-0698">rRNA processing</keyword>
<dbReference type="GO" id="GO:0009022">
    <property type="term" value="F:tRNA nucleotidyltransferase activity"/>
    <property type="evidence" value="ECO:0007669"/>
    <property type="project" value="UniProtKB-UniRule"/>
</dbReference>
<dbReference type="Gene3D" id="3.30.230.70">
    <property type="entry name" value="GHMP Kinase, N-terminal domain"/>
    <property type="match status" value="1"/>
</dbReference>
<dbReference type="PANTHER" id="PTHR11953:SF0">
    <property type="entry name" value="EXOSOME COMPLEX COMPONENT RRP41"/>
    <property type="match status" value="1"/>
</dbReference>
<evidence type="ECO:0000256" key="1">
    <source>
        <dbReference type="ARBA" id="ARBA00006678"/>
    </source>
</evidence>
<comment type="function">
    <text evidence="8">Phosphorolytic 3'-5' exoribonuclease that plays an important role in tRNA 3'-end maturation. Removes nucleotide residues following the 3'-CCA terminus of tRNAs; can also add nucleotides to the ends of RNA molecules by using nucleoside diphosphates as substrates, but this may not be physiologically important. Probably plays a role in initiation of 16S rRNA degradation (leading to ribosome degradation) during starvation.</text>
</comment>
<evidence type="ECO:0000313" key="11">
    <source>
        <dbReference type="EMBL" id="GEN32987.1"/>
    </source>
</evidence>
<feature type="domain" description="Exoribonuclease phosphorolytic" evidence="10">
    <location>
        <begin position="158"/>
        <end position="223"/>
    </location>
</feature>
<dbReference type="InterPro" id="IPR050080">
    <property type="entry name" value="RNase_PH"/>
</dbReference>
<keyword evidence="4 8" id="KW-0808">Transferase</keyword>
<sequence>MRIDGREYDQIRPVTITMDYIKHAEGSVLIEVGATKVICTATVEEKVPPFMRGQGRGWVTAEYSMLPRATETRNIRESSRGKVSGRTQEIQRLIGRALRSVVDLEALGERTIWLDCDVIQADGGTRTASITGAYVAMVSAMGKLVEKQTISRLPVTDFLAAVSVGILEEKAHLDLCYAEDSQAKVDMNIVMTGQGKYVEIQGTGEEAPFSPEELQELLASGKKGITDLIAVQKQVLGVLGEGIGNMLKEKTKNV</sequence>
<evidence type="ECO:0000256" key="3">
    <source>
        <dbReference type="ARBA" id="ARBA00022555"/>
    </source>
</evidence>
<dbReference type="RefSeq" id="WP_146808288.1">
    <property type="nucleotide sequence ID" value="NZ_BJXX01000019.1"/>
</dbReference>
<comment type="subunit">
    <text evidence="8">Homohexameric ring arranged as a trimer of dimers.</text>
</comment>
<keyword evidence="12" id="KW-1185">Reference proteome</keyword>
<accession>A0A511V250</accession>
<dbReference type="EMBL" id="BJXX01000019">
    <property type="protein sequence ID" value="GEN32987.1"/>
    <property type="molecule type" value="Genomic_DNA"/>
</dbReference>
<evidence type="ECO:0000256" key="8">
    <source>
        <dbReference type="HAMAP-Rule" id="MF_00564"/>
    </source>
</evidence>
<feature type="binding site" evidence="8">
    <location>
        <begin position="124"/>
        <end position="126"/>
    </location>
    <ligand>
        <name>phosphate</name>
        <dbReference type="ChEBI" id="CHEBI:43474"/>
        <note>substrate</note>
    </ligand>
</feature>
<feature type="binding site" evidence="8">
    <location>
        <position position="86"/>
    </location>
    <ligand>
        <name>phosphate</name>
        <dbReference type="ChEBI" id="CHEBI:43474"/>
        <note>substrate</note>
    </ligand>
</feature>
<keyword evidence="7" id="KW-0694">RNA-binding</keyword>
<evidence type="ECO:0000256" key="4">
    <source>
        <dbReference type="ARBA" id="ARBA00022679"/>
    </source>
</evidence>
<dbReference type="GO" id="GO:0008033">
    <property type="term" value="P:tRNA processing"/>
    <property type="evidence" value="ECO:0007669"/>
    <property type="project" value="UniProtKB-UniRule"/>
</dbReference>
<comment type="catalytic activity">
    <reaction evidence="8">
        <text>tRNA(n+1) + phosphate = tRNA(n) + a ribonucleoside 5'-diphosphate</text>
        <dbReference type="Rhea" id="RHEA:10628"/>
        <dbReference type="Rhea" id="RHEA-COMP:17343"/>
        <dbReference type="Rhea" id="RHEA-COMP:17344"/>
        <dbReference type="ChEBI" id="CHEBI:43474"/>
        <dbReference type="ChEBI" id="CHEBI:57930"/>
        <dbReference type="ChEBI" id="CHEBI:173114"/>
        <dbReference type="EC" id="2.7.7.56"/>
    </reaction>
</comment>
<keyword evidence="5 8" id="KW-0819">tRNA processing</keyword>
<dbReference type="InterPro" id="IPR036345">
    <property type="entry name" value="ExoRNase_PH_dom2_sf"/>
</dbReference>
<dbReference type="Pfam" id="PF03725">
    <property type="entry name" value="RNase_PH_C"/>
    <property type="match status" value="1"/>
</dbReference>
<dbReference type="Pfam" id="PF01138">
    <property type="entry name" value="RNase_PH"/>
    <property type="match status" value="1"/>
</dbReference>
<dbReference type="GO" id="GO:0031125">
    <property type="term" value="P:rRNA 3'-end processing"/>
    <property type="evidence" value="ECO:0007669"/>
    <property type="project" value="UniProtKB-ARBA"/>
</dbReference>
<dbReference type="PANTHER" id="PTHR11953">
    <property type="entry name" value="EXOSOME COMPLEX COMPONENT"/>
    <property type="match status" value="1"/>
</dbReference>
<dbReference type="HAMAP" id="MF_00564">
    <property type="entry name" value="RNase_PH"/>
    <property type="match status" value="1"/>
</dbReference>
<evidence type="ECO:0000256" key="5">
    <source>
        <dbReference type="ARBA" id="ARBA00022694"/>
    </source>
</evidence>
<dbReference type="SUPFAM" id="SSF54211">
    <property type="entry name" value="Ribosomal protein S5 domain 2-like"/>
    <property type="match status" value="1"/>
</dbReference>
<dbReference type="GO" id="GO:0000049">
    <property type="term" value="F:tRNA binding"/>
    <property type="evidence" value="ECO:0007669"/>
    <property type="project" value="UniProtKB-UniRule"/>
</dbReference>
<keyword evidence="6 8" id="KW-0548">Nucleotidyltransferase</keyword>
<dbReference type="InterPro" id="IPR020568">
    <property type="entry name" value="Ribosomal_Su5_D2-typ_SF"/>
</dbReference>
<comment type="caution">
    <text evidence="11">The sequence shown here is derived from an EMBL/GenBank/DDBJ whole genome shotgun (WGS) entry which is preliminary data.</text>
</comment>
<evidence type="ECO:0000313" key="12">
    <source>
        <dbReference type="Proteomes" id="UP000321157"/>
    </source>
</evidence>
<dbReference type="Proteomes" id="UP000321157">
    <property type="component" value="Unassembled WGS sequence"/>
</dbReference>
<dbReference type="FunFam" id="3.30.230.70:FF:000003">
    <property type="entry name" value="Ribonuclease PH"/>
    <property type="match status" value="1"/>
</dbReference>
<evidence type="ECO:0000256" key="2">
    <source>
        <dbReference type="ARBA" id="ARBA00022552"/>
    </source>
</evidence>
<dbReference type="OrthoDB" id="9802265at2"/>